<keyword evidence="2" id="KW-1185">Reference proteome</keyword>
<reference evidence="2" key="1">
    <citation type="journal article" date="2014" name="Proc. Natl. Acad. Sci. U.S.A.">
        <title>Extensive sampling of basidiomycete genomes demonstrates inadequacy of the white-rot/brown-rot paradigm for wood decay fungi.</title>
        <authorList>
            <person name="Riley R."/>
            <person name="Salamov A.A."/>
            <person name="Brown D.W."/>
            <person name="Nagy L.G."/>
            <person name="Floudas D."/>
            <person name="Held B.W."/>
            <person name="Levasseur A."/>
            <person name="Lombard V."/>
            <person name="Morin E."/>
            <person name="Otillar R."/>
            <person name="Lindquist E.A."/>
            <person name="Sun H."/>
            <person name="LaButti K.M."/>
            <person name="Schmutz J."/>
            <person name="Jabbour D."/>
            <person name="Luo H."/>
            <person name="Baker S.E."/>
            <person name="Pisabarro A.G."/>
            <person name="Walton J.D."/>
            <person name="Blanchette R.A."/>
            <person name="Henrissat B."/>
            <person name="Martin F."/>
            <person name="Cullen D."/>
            <person name="Hibbett D.S."/>
            <person name="Grigoriev I.V."/>
        </authorList>
    </citation>
    <scope>NUCLEOTIDE SEQUENCE [LARGE SCALE GENOMIC DNA]</scope>
    <source>
        <strain evidence="2">CBS 339.88</strain>
    </source>
</reference>
<dbReference type="Proteomes" id="UP000027222">
    <property type="component" value="Unassembled WGS sequence"/>
</dbReference>
<protein>
    <submittedName>
        <fullName evidence="1">Uncharacterized protein</fullName>
    </submittedName>
</protein>
<name>A0A067TDA2_GALM3</name>
<gene>
    <name evidence="1" type="ORF">GALMADRAFT_1123884</name>
</gene>
<dbReference type="HOGENOM" id="CLU_1669514_0_0_1"/>
<evidence type="ECO:0000313" key="1">
    <source>
        <dbReference type="EMBL" id="KDR81200.1"/>
    </source>
</evidence>
<evidence type="ECO:0000313" key="2">
    <source>
        <dbReference type="Proteomes" id="UP000027222"/>
    </source>
</evidence>
<sequence>MYNYRRRRHLRVLATCAGMNNIQLPRSTTACIPSLFWLSTNDFLVAARYLVLRAAARLWSSCHPFLCRPKSYELSRDRDQDAAGEVGGVGHGRLGLILCPYSNLNIFSSPSAFVLLCPQFAPVIARRRTIGPSSLVLPVSRVTPASTKLSSTSWPELA</sequence>
<accession>A0A067TDA2</accession>
<dbReference type="AlphaFoldDB" id="A0A067TDA2"/>
<organism evidence="1 2">
    <name type="scientific">Galerina marginata (strain CBS 339.88)</name>
    <dbReference type="NCBI Taxonomy" id="685588"/>
    <lineage>
        <taxon>Eukaryota</taxon>
        <taxon>Fungi</taxon>
        <taxon>Dikarya</taxon>
        <taxon>Basidiomycota</taxon>
        <taxon>Agaricomycotina</taxon>
        <taxon>Agaricomycetes</taxon>
        <taxon>Agaricomycetidae</taxon>
        <taxon>Agaricales</taxon>
        <taxon>Agaricineae</taxon>
        <taxon>Strophariaceae</taxon>
        <taxon>Galerina</taxon>
    </lineage>
</organism>
<dbReference type="EMBL" id="KL142371">
    <property type="protein sequence ID" value="KDR81200.1"/>
    <property type="molecule type" value="Genomic_DNA"/>
</dbReference>
<proteinExistence type="predicted"/>